<dbReference type="Pfam" id="PF25087">
    <property type="entry name" value="GMPPB_C"/>
    <property type="match status" value="1"/>
</dbReference>
<evidence type="ECO:0000313" key="4">
    <source>
        <dbReference type="EMBL" id="KER26694.1"/>
    </source>
</evidence>
<evidence type="ECO:0000256" key="1">
    <source>
        <dbReference type="ARBA" id="ARBA00007274"/>
    </source>
</evidence>
<dbReference type="CTD" id="20320307"/>
<dbReference type="InterPro" id="IPR050486">
    <property type="entry name" value="Mannose-1P_guanyltransferase"/>
</dbReference>
<feature type="domain" description="Mannose-1-phosphate guanyltransferase C-terminal" evidence="3">
    <location>
        <begin position="491"/>
        <end position="628"/>
    </location>
</feature>
<reference evidence="4 5" key="1">
    <citation type="submission" date="2013-11" db="EMBL/GenBank/DDBJ databases">
        <title>Opisthorchis viverrini - life in the bile duct.</title>
        <authorList>
            <person name="Young N.D."/>
            <person name="Nagarajan N."/>
            <person name="Lin S.J."/>
            <person name="Korhonen P.K."/>
            <person name="Jex A.R."/>
            <person name="Hall R.S."/>
            <person name="Safavi-Hemami H."/>
            <person name="Kaewkong W."/>
            <person name="Bertrand D."/>
            <person name="Gao S."/>
            <person name="Seet Q."/>
            <person name="Wongkham S."/>
            <person name="Teh B.T."/>
            <person name="Wongkham C."/>
            <person name="Intapan P.M."/>
            <person name="Maleewong W."/>
            <person name="Yang X."/>
            <person name="Hu M."/>
            <person name="Wang Z."/>
            <person name="Hofmann A."/>
            <person name="Sternberg P.W."/>
            <person name="Tan P."/>
            <person name="Wang J."/>
            <person name="Gasser R.B."/>
        </authorList>
    </citation>
    <scope>NUCLEOTIDE SEQUENCE [LARGE SCALE GENOMIC DNA]</scope>
</reference>
<dbReference type="GeneID" id="20320307"/>
<evidence type="ECO:0000259" key="2">
    <source>
        <dbReference type="Pfam" id="PF00483"/>
    </source>
</evidence>
<dbReference type="RefSeq" id="XP_009169575.1">
    <property type="nucleotide sequence ID" value="XM_009171311.1"/>
</dbReference>
<name>A0A075AEG6_OPIVI</name>
<comment type="similarity">
    <text evidence="1">Belongs to the transferase hexapeptide repeat family.</text>
</comment>
<dbReference type="Gene3D" id="3.90.550.10">
    <property type="entry name" value="Spore Coat Polysaccharide Biosynthesis Protein SpsA, Chain A"/>
    <property type="match status" value="1"/>
</dbReference>
<dbReference type="SUPFAM" id="SSF53448">
    <property type="entry name" value="Nucleotide-diphospho-sugar transferases"/>
    <property type="match status" value="1"/>
</dbReference>
<evidence type="ECO:0000259" key="3">
    <source>
        <dbReference type="Pfam" id="PF25087"/>
    </source>
</evidence>
<evidence type="ECO:0008006" key="6">
    <source>
        <dbReference type="Google" id="ProtNLM"/>
    </source>
</evidence>
<dbReference type="InterPro" id="IPR005835">
    <property type="entry name" value="NTP_transferase_dom"/>
</dbReference>
<keyword evidence="5" id="KW-1185">Reference proteome</keyword>
<evidence type="ECO:0000313" key="5">
    <source>
        <dbReference type="Proteomes" id="UP000054324"/>
    </source>
</evidence>
<dbReference type="Pfam" id="PF00483">
    <property type="entry name" value="NTP_transferase"/>
    <property type="match status" value="1"/>
</dbReference>
<dbReference type="Proteomes" id="UP000054324">
    <property type="component" value="Unassembled WGS sequence"/>
</dbReference>
<organism evidence="4 5">
    <name type="scientific">Opisthorchis viverrini</name>
    <name type="common">Southeast Asian liver fluke</name>
    <dbReference type="NCBI Taxonomy" id="6198"/>
    <lineage>
        <taxon>Eukaryota</taxon>
        <taxon>Metazoa</taxon>
        <taxon>Spiralia</taxon>
        <taxon>Lophotrochozoa</taxon>
        <taxon>Platyhelminthes</taxon>
        <taxon>Trematoda</taxon>
        <taxon>Digenea</taxon>
        <taxon>Opisthorchiida</taxon>
        <taxon>Opisthorchiata</taxon>
        <taxon>Opisthorchiidae</taxon>
        <taxon>Opisthorchis</taxon>
    </lineage>
</organism>
<dbReference type="PANTHER" id="PTHR22572">
    <property type="entry name" value="SUGAR-1-PHOSPHATE GUANYL TRANSFERASE"/>
    <property type="match status" value="1"/>
</dbReference>
<dbReference type="SUPFAM" id="SSF51161">
    <property type="entry name" value="Trimeric LpxA-like enzymes"/>
    <property type="match status" value="1"/>
</dbReference>
<dbReference type="CDD" id="cd06428">
    <property type="entry name" value="M1P_guanylylT_A_like_N"/>
    <property type="match status" value="1"/>
</dbReference>
<accession>A0A075AEG6</accession>
<dbReference type="InterPro" id="IPR029044">
    <property type="entry name" value="Nucleotide-diphossugar_trans"/>
</dbReference>
<dbReference type="KEGG" id="ovi:T265_06125"/>
<dbReference type="STRING" id="6198.A0A075AEG6"/>
<gene>
    <name evidence="4" type="ORF">T265_06125</name>
</gene>
<dbReference type="InterPro" id="IPR011004">
    <property type="entry name" value="Trimer_LpxA-like_sf"/>
</dbReference>
<feature type="domain" description="Nucleotidyl transferase" evidence="2">
    <location>
        <begin position="185"/>
        <end position="401"/>
    </location>
</feature>
<protein>
    <recommendedName>
        <fullName evidence="6">Nucleotidyl transferase domain-containing protein</fullName>
    </recommendedName>
</protein>
<dbReference type="InterPro" id="IPR056729">
    <property type="entry name" value="GMPPB_C"/>
</dbReference>
<sequence>MGSSTESTEEGLISDAIFFDISKAFDLVPHLPLLQKRESYEIQGEILRWIKAFLSDKLFRVRIDSGYSSPAPISIEVLQGSVLGSLLFLECVNDFPYVRADDSKSWSSYAGALQMDVDAAKQWSLDWHLPLNDEKNQSKERILRGELNCKLCHSFDLGALYVFPQPMPTSAYNDDGMADNGRRIKAIILIGGPGKGTRFRPLSLELPKPLFPVGGFPVIYHHIEAFSKIPGLFEILLLGFYQPSEYLTQVIANAQREFKVTVRYLQEFTALGTAGGIYQFRDQLLSGSPDLLFVMNGDICCDLPLEEMLEFHKTLGSGDRFVIMVTEATREQSMKFGCIVENPETHEVLHYAEKPATFVSTTINCGIYLFTPGIFKFIRIAFLEHQNQVSYELRPQCKEIIHLEREICQPLAGTGTLFVYHTTRFWSQIKFAGAVIYANRHVLSLYERTHPHRLARMSLPSSTGLQFLTTDSSQSITMNGDSSGEIRGPIIIGHVFIHPTAQVDKTAVLGPNVSVGERAVIRGGVRLRDCIVLRDAEIREHACCLNAVIGWNTIIGKWARVEGTPNDPNPNKPFTKLDVLPVFNAKGQLNPSITVIGSNVEVPAEIIVLNCIVLPHKELAHSSKNQIIL</sequence>
<dbReference type="Gene3D" id="2.160.10.10">
    <property type="entry name" value="Hexapeptide repeat proteins"/>
    <property type="match status" value="1"/>
</dbReference>
<proteinExistence type="inferred from homology"/>
<dbReference type="AlphaFoldDB" id="A0A075AEG6"/>
<dbReference type="EMBL" id="KL596741">
    <property type="protein sequence ID" value="KER26694.1"/>
    <property type="molecule type" value="Genomic_DNA"/>
</dbReference>
<dbReference type="OrthoDB" id="285674at2759"/>